<dbReference type="InterPro" id="IPR005135">
    <property type="entry name" value="Endo/exonuclease/phosphatase"/>
</dbReference>
<feature type="region of interest" description="Disordered" evidence="2">
    <location>
        <begin position="247"/>
        <end position="278"/>
    </location>
</feature>
<comment type="caution">
    <text evidence="4">The sequence shown here is derived from an EMBL/GenBank/DDBJ whole genome shotgun (WGS) entry which is preliminary data.</text>
</comment>
<feature type="domain" description="CCHC-type" evidence="3">
    <location>
        <begin position="205"/>
        <end position="218"/>
    </location>
</feature>
<dbReference type="InterPro" id="IPR025836">
    <property type="entry name" value="Zn_knuckle_CX2CX4HX4C"/>
</dbReference>
<dbReference type="Pfam" id="PF14111">
    <property type="entry name" value="DUF4283"/>
    <property type="match status" value="1"/>
</dbReference>
<protein>
    <recommendedName>
        <fullName evidence="3">CCHC-type domain-containing protein</fullName>
    </recommendedName>
</protein>
<dbReference type="EMBL" id="JABTTQ020000012">
    <property type="protein sequence ID" value="KAK6144215.1"/>
    <property type="molecule type" value="Genomic_DNA"/>
</dbReference>
<proteinExistence type="predicted"/>
<evidence type="ECO:0000313" key="5">
    <source>
        <dbReference type="Proteomes" id="UP001318860"/>
    </source>
</evidence>
<name>A0ABR0WAP5_REHGL</name>
<keyword evidence="1" id="KW-0862">Zinc</keyword>
<dbReference type="Proteomes" id="UP001318860">
    <property type="component" value="Unassembled WGS sequence"/>
</dbReference>
<dbReference type="SUPFAM" id="SSF56219">
    <property type="entry name" value="DNase I-like"/>
    <property type="match status" value="1"/>
</dbReference>
<keyword evidence="1" id="KW-0863">Zinc-finger</keyword>
<keyword evidence="5" id="KW-1185">Reference proteome</keyword>
<reference evidence="4 5" key="1">
    <citation type="journal article" date="2021" name="Comput. Struct. Biotechnol. J.">
        <title>De novo genome assembly of the potent medicinal plant Rehmannia glutinosa using nanopore technology.</title>
        <authorList>
            <person name="Ma L."/>
            <person name="Dong C."/>
            <person name="Song C."/>
            <person name="Wang X."/>
            <person name="Zheng X."/>
            <person name="Niu Y."/>
            <person name="Chen S."/>
            <person name="Feng W."/>
        </authorList>
    </citation>
    <scope>NUCLEOTIDE SEQUENCE [LARGE SCALE GENOMIC DNA]</scope>
    <source>
        <strain evidence="4">DH-2019</strain>
    </source>
</reference>
<organism evidence="4 5">
    <name type="scientific">Rehmannia glutinosa</name>
    <name type="common">Chinese foxglove</name>
    <dbReference type="NCBI Taxonomy" id="99300"/>
    <lineage>
        <taxon>Eukaryota</taxon>
        <taxon>Viridiplantae</taxon>
        <taxon>Streptophyta</taxon>
        <taxon>Embryophyta</taxon>
        <taxon>Tracheophyta</taxon>
        <taxon>Spermatophyta</taxon>
        <taxon>Magnoliopsida</taxon>
        <taxon>eudicotyledons</taxon>
        <taxon>Gunneridae</taxon>
        <taxon>Pentapetalae</taxon>
        <taxon>asterids</taxon>
        <taxon>lamiids</taxon>
        <taxon>Lamiales</taxon>
        <taxon>Orobanchaceae</taxon>
        <taxon>Rehmannieae</taxon>
        <taxon>Rehmannia</taxon>
    </lineage>
</organism>
<feature type="compositionally biased region" description="Polar residues" evidence="2">
    <location>
        <begin position="247"/>
        <end position="259"/>
    </location>
</feature>
<evidence type="ECO:0000256" key="2">
    <source>
        <dbReference type="SAM" id="MobiDB-lite"/>
    </source>
</evidence>
<keyword evidence="1" id="KW-0479">Metal-binding</keyword>
<dbReference type="Pfam" id="PF03372">
    <property type="entry name" value="Exo_endo_phos"/>
    <property type="match status" value="1"/>
</dbReference>
<dbReference type="InterPro" id="IPR036691">
    <property type="entry name" value="Endo/exonu/phosph_ase_sf"/>
</dbReference>
<gene>
    <name evidence="4" type="ORF">DH2020_021035</name>
</gene>
<sequence>MDDNLEKLYARLSLGGKETTPLSTDGIISDQINPTLSLVGKLMAPRVISFDQISSLFRRLWSPKSTLSCKPLHDNVILFTFGNISDKKRVLLGMSWLFDKYLLLLKDATEDMISSNIEFSTCPFWIQLHGLPLGLFTKSFAERAGNYIGTYLDVHTDSMDSVVGKFLRIKVDIDIHKPICRIIQLDKKFKNSTVYLKYERLPDFCFHCGIIGHVLKDCDDYVTKHGTDESQLQFGNWLRAANITNPFASNRPSSSTNNPDIPKNAPHDKPISRSMPPPTSPSTIICANISAPLLHLFYGRSKRLAALLWKKNVTVSLRGYNDRFIDVDVTFDSSHFRLTGVYGQPNVSLRPEFWRNFQRLYTPSNTPWICVGDFNEVLKQSEFSGVRPRAQWQINLFRDAIATCNLTDMGYCGRKFTWQRLYVYPHTQRGRLDRCLCNPSFLRLFPRHKIYKAGKIHGIRVTKSAPSISHLFFSRMTLYFLGMLR</sequence>
<accession>A0ABR0WAP5</accession>
<dbReference type="InterPro" id="IPR001878">
    <property type="entry name" value="Znf_CCHC"/>
</dbReference>
<dbReference type="InterPro" id="IPR040256">
    <property type="entry name" value="At4g02000-like"/>
</dbReference>
<dbReference type="Gene3D" id="3.60.10.10">
    <property type="entry name" value="Endonuclease/exonuclease/phosphatase"/>
    <property type="match status" value="1"/>
</dbReference>
<evidence type="ECO:0000256" key="1">
    <source>
        <dbReference type="PROSITE-ProRule" id="PRU00047"/>
    </source>
</evidence>
<dbReference type="InterPro" id="IPR025558">
    <property type="entry name" value="DUF4283"/>
</dbReference>
<dbReference type="PROSITE" id="PS50158">
    <property type="entry name" value="ZF_CCHC"/>
    <property type="match status" value="1"/>
</dbReference>
<dbReference type="PANTHER" id="PTHR31286:SF167">
    <property type="entry name" value="OS09G0268800 PROTEIN"/>
    <property type="match status" value="1"/>
</dbReference>
<dbReference type="Pfam" id="PF14392">
    <property type="entry name" value="zf-CCHC_4"/>
    <property type="match status" value="1"/>
</dbReference>
<dbReference type="PANTHER" id="PTHR31286">
    <property type="entry name" value="GLYCINE-RICH CELL WALL STRUCTURAL PROTEIN 1.8-LIKE"/>
    <property type="match status" value="1"/>
</dbReference>
<evidence type="ECO:0000313" key="4">
    <source>
        <dbReference type="EMBL" id="KAK6144215.1"/>
    </source>
</evidence>
<evidence type="ECO:0000259" key="3">
    <source>
        <dbReference type="PROSITE" id="PS50158"/>
    </source>
</evidence>